<evidence type="ECO:0000256" key="4">
    <source>
        <dbReference type="ARBA" id="ARBA00022692"/>
    </source>
</evidence>
<feature type="transmembrane region" description="Helical" evidence="8">
    <location>
        <begin position="139"/>
        <end position="158"/>
    </location>
</feature>
<feature type="transmembrane region" description="Helical" evidence="8">
    <location>
        <begin position="179"/>
        <end position="197"/>
    </location>
</feature>
<comment type="subcellular location">
    <subcellularLocation>
        <location evidence="1">Cell membrane</location>
        <topology evidence="1">Multi-pass membrane protein</topology>
    </subcellularLocation>
</comment>
<keyword evidence="5 8" id="KW-1133">Transmembrane helix</keyword>
<keyword evidence="13" id="KW-1185">Reference proteome</keyword>
<evidence type="ECO:0000256" key="8">
    <source>
        <dbReference type="SAM" id="Phobius"/>
    </source>
</evidence>
<keyword evidence="6 8" id="KW-0472">Membrane</keyword>
<evidence type="ECO:0000256" key="5">
    <source>
        <dbReference type="ARBA" id="ARBA00022989"/>
    </source>
</evidence>
<comment type="caution">
    <text evidence="12">The sequence shown here is derived from an EMBL/GenBank/DDBJ whole genome shotgun (WGS) entry which is preliminary data.</text>
</comment>
<dbReference type="PANTHER" id="PTHR10590:SF4">
    <property type="entry name" value="SOLUTE CARRIER FAMILY 28 MEMBER 3"/>
    <property type="match status" value="1"/>
</dbReference>
<dbReference type="Pfam" id="PF07670">
    <property type="entry name" value="Gate"/>
    <property type="match status" value="1"/>
</dbReference>
<protein>
    <recommendedName>
        <fullName evidence="14">Sodium/nucleoside cotransporter</fullName>
    </recommendedName>
</protein>
<feature type="domain" description="Concentrative nucleoside transporter N-terminal" evidence="9">
    <location>
        <begin position="210"/>
        <end position="282"/>
    </location>
</feature>
<name>A0AAV7X4U8_9NEOP</name>
<sequence>MDHGPGPQLQEVRCGNGDCHQKGEEGLAAAVLAAAKVPGDGVLKGTPTAGVSESPPEDTARRKAAATSSSSSWATAWRWASALASTPRALVKRHPVAAHRLSAAAVHTLVGVYLAFAVLHWRRQESGHAVNGLDFNNGLGFLLIVLAVLYLGLLYYAVKPYLGPWLRGAAQKASPRARLGRAAVGAVAAALLVLLLVDIGGDVRRLVSLLGVVVFNVLGLVFSRHPRQVRWRPVLSGLFLQVLMGVLTIRLPQGRLALKCLADKVTALLRCADAGSTFVFSKVLVVDSPVFAFSVLPVVFFFSSLIQVLYYLGAMQWVVSRVGGVLQAVMGTTECESVNAAGSVFLGMTESPLLIKPYIARLTSSELHAVMGTGFATASGSVLAAYISFGADSGHLLTASVMSAMGALAYSKLLLPETEESRTTAEHLAADEAAGEAAEDADKDSSAIDAAARGASAGINIVLNIAANLVAFVSLLHLVNGVVTWLGELVGLQDFSFEMVLAYLFVPVVWLMGVEPAECKSVATLLGLKTVINEFVAFQRMGRMKDDGDLSPRSLAVSTLVLCGFANLGSLAILMSVLSAIAPTARTRVSDVALRSLVAGVVTCCITASIGGMLMTEESFPDLPALSNRTLS</sequence>
<evidence type="ECO:0000313" key="13">
    <source>
        <dbReference type="Proteomes" id="UP001075354"/>
    </source>
</evidence>
<evidence type="ECO:0000256" key="6">
    <source>
        <dbReference type="ARBA" id="ARBA00023136"/>
    </source>
</evidence>
<accession>A0AAV7X4U8</accession>
<proteinExistence type="inferred from homology"/>
<comment type="similarity">
    <text evidence="2">Belongs to the concentrative nucleoside transporter (CNT) (TC 2.A.41) family.</text>
</comment>
<evidence type="ECO:0008006" key="14">
    <source>
        <dbReference type="Google" id="ProtNLM"/>
    </source>
</evidence>
<evidence type="ECO:0000259" key="10">
    <source>
        <dbReference type="Pfam" id="PF07662"/>
    </source>
</evidence>
<evidence type="ECO:0000256" key="1">
    <source>
        <dbReference type="ARBA" id="ARBA00004651"/>
    </source>
</evidence>
<dbReference type="Proteomes" id="UP001075354">
    <property type="component" value="Chromosome 16"/>
</dbReference>
<feature type="domain" description="Concentrative nucleoside transporter C-terminal" evidence="10">
    <location>
        <begin position="395"/>
        <end position="612"/>
    </location>
</feature>
<reference evidence="12" key="1">
    <citation type="submission" date="2022-12" db="EMBL/GenBank/DDBJ databases">
        <title>Chromosome-level genome assembly of the bean flower thrips Megalurothrips usitatus.</title>
        <authorList>
            <person name="Ma L."/>
            <person name="Liu Q."/>
            <person name="Li H."/>
            <person name="Cai W."/>
        </authorList>
    </citation>
    <scope>NUCLEOTIDE SEQUENCE</scope>
    <source>
        <strain evidence="12">Cailab_2022a</strain>
    </source>
</reference>
<dbReference type="InterPro" id="IPR011657">
    <property type="entry name" value="CNT_C_dom"/>
</dbReference>
<dbReference type="Pfam" id="PF01773">
    <property type="entry name" value="Nucleos_tra2_N"/>
    <property type="match status" value="1"/>
</dbReference>
<feature type="transmembrane region" description="Helical" evidence="8">
    <location>
        <begin position="521"/>
        <end position="539"/>
    </location>
</feature>
<keyword evidence="3" id="KW-1003">Cell membrane</keyword>
<organism evidence="12 13">
    <name type="scientific">Megalurothrips usitatus</name>
    <name type="common">bean blossom thrips</name>
    <dbReference type="NCBI Taxonomy" id="439358"/>
    <lineage>
        <taxon>Eukaryota</taxon>
        <taxon>Metazoa</taxon>
        <taxon>Ecdysozoa</taxon>
        <taxon>Arthropoda</taxon>
        <taxon>Hexapoda</taxon>
        <taxon>Insecta</taxon>
        <taxon>Pterygota</taxon>
        <taxon>Neoptera</taxon>
        <taxon>Paraneoptera</taxon>
        <taxon>Thysanoptera</taxon>
        <taxon>Terebrantia</taxon>
        <taxon>Thripoidea</taxon>
        <taxon>Thripidae</taxon>
        <taxon>Megalurothrips</taxon>
    </lineage>
</organism>
<evidence type="ECO:0000313" key="12">
    <source>
        <dbReference type="EMBL" id="KAJ1519567.1"/>
    </source>
</evidence>
<gene>
    <name evidence="12" type="ORF">ONE63_004842</name>
</gene>
<evidence type="ECO:0000256" key="7">
    <source>
        <dbReference type="SAM" id="MobiDB-lite"/>
    </source>
</evidence>
<evidence type="ECO:0000259" key="9">
    <source>
        <dbReference type="Pfam" id="PF01773"/>
    </source>
</evidence>
<feature type="transmembrane region" description="Helical" evidence="8">
    <location>
        <begin position="593"/>
        <end position="615"/>
    </location>
</feature>
<evidence type="ECO:0000259" key="11">
    <source>
        <dbReference type="Pfam" id="PF07670"/>
    </source>
</evidence>
<feature type="transmembrane region" description="Helical" evidence="8">
    <location>
        <begin position="290"/>
        <end position="312"/>
    </location>
</feature>
<dbReference type="GO" id="GO:0005886">
    <property type="term" value="C:plasma membrane"/>
    <property type="evidence" value="ECO:0007669"/>
    <property type="project" value="UniProtKB-SubCell"/>
</dbReference>
<dbReference type="InterPro" id="IPR008276">
    <property type="entry name" value="C_nuclsd_transpt"/>
</dbReference>
<feature type="transmembrane region" description="Helical" evidence="8">
    <location>
        <begin position="101"/>
        <end position="119"/>
    </location>
</feature>
<feature type="transmembrane region" description="Helical" evidence="8">
    <location>
        <begin position="234"/>
        <end position="251"/>
    </location>
</feature>
<feature type="transmembrane region" description="Helical" evidence="8">
    <location>
        <begin position="495"/>
        <end position="514"/>
    </location>
</feature>
<dbReference type="InterPro" id="IPR011642">
    <property type="entry name" value="Gate_dom"/>
</dbReference>
<evidence type="ECO:0000256" key="2">
    <source>
        <dbReference type="ARBA" id="ARBA00009033"/>
    </source>
</evidence>
<dbReference type="EMBL" id="JAPTSV010000016">
    <property type="protein sequence ID" value="KAJ1519567.1"/>
    <property type="molecule type" value="Genomic_DNA"/>
</dbReference>
<feature type="domain" description="Nucleoside transporter/FeoB GTPase Gate" evidence="11">
    <location>
        <begin position="293"/>
        <end position="391"/>
    </location>
</feature>
<dbReference type="InterPro" id="IPR002668">
    <property type="entry name" value="CNT_N_dom"/>
</dbReference>
<dbReference type="GO" id="GO:0005415">
    <property type="term" value="F:nucleoside:sodium symporter activity"/>
    <property type="evidence" value="ECO:0007669"/>
    <property type="project" value="TreeGrafter"/>
</dbReference>
<dbReference type="PANTHER" id="PTHR10590">
    <property type="entry name" value="SODIUM/NUCLEOSIDE COTRANSPORTER"/>
    <property type="match status" value="1"/>
</dbReference>
<feature type="transmembrane region" description="Helical" evidence="8">
    <location>
        <begin position="559"/>
        <end position="581"/>
    </location>
</feature>
<dbReference type="Pfam" id="PF07662">
    <property type="entry name" value="Nucleos_tra2_C"/>
    <property type="match status" value="1"/>
</dbReference>
<dbReference type="AlphaFoldDB" id="A0AAV7X4U8"/>
<feature type="transmembrane region" description="Helical" evidence="8">
    <location>
        <begin position="203"/>
        <end position="222"/>
    </location>
</feature>
<feature type="transmembrane region" description="Helical" evidence="8">
    <location>
        <begin position="461"/>
        <end position="483"/>
    </location>
</feature>
<evidence type="ECO:0000256" key="3">
    <source>
        <dbReference type="ARBA" id="ARBA00022475"/>
    </source>
</evidence>
<feature type="region of interest" description="Disordered" evidence="7">
    <location>
        <begin position="42"/>
        <end position="67"/>
    </location>
</feature>
<keyword evidence="4 8" id="KW-0812">Transmembrane</keyword>